<dbReference type="Proteomes" id="UP000518605">
    <property type="component" value="Unassembled WGS sequence"/>
</dbReference>
<protein>
    <submittedName>
        <fullName evidence="5">Glyoxylase-like metal-dependent hydrolase (Beta-lactamase superfamily II)</fullName>
    </submittedName>
</protein>
<evidence type="ECO:0000313" key="5">
    <source>
        <dbReference type="EMBL" id="MBB3154031.1"/>
    </source>
</evidence>
<sequence length="262" mass="28502">MLAPCASSATRMRIAEGLEMLDLEMKLGDRTMTIHPIIVYDHESWTLVDTGMPGSASNILAHAKQIGISSNSLQAIILTHQDIDHIGSLPEFIADRGAAAFEVYAREEDRDTIDGKAPLLKFPQERLNAELDSLPAELRAQFESIFLHPSKPNVTRLVEDGETLPIGGGLTVIHTPGHTPGHFSLYHQASKTLIAGDALVVHNGELLGSSPYSTVNMEQAIRSVEKFKAFDIETVVCYHGGLLSGDMNKRIADLIAQLATLE</sequence>
<dbReference type="RefSeq" id="WP_246431859.1">
    <property type="nucleotide sequence ID" value="NZ_CBCSLB010000013.1"/>
</dbReference>
<evidence type="ECO:0000256" key="3">
    <source>
        <dbReference type="ARBA" id="ARBA00048505"/>
    </source>
</evidence>
<name>A0A7W5GBP7_9BACL</name>
<evidence type="ECO:0000313" key="6">
    <source>
        <dbReference type="Proteomes" id="UP000518605"/>
    </source>
</evidence>
<dbReference type="SMART" id="SM00849">
    <property type="entry name" value="Lactamase_B"/>
    <property type="match status" value="1"/>
</dbReference>
<dbReference type="InterPro" id="IPR050855">
    <property type="entry name" value="NDM-1-like"/>
</dbReference>
<comment type="caution">
    <text evidence="5">The sequence shown here is derived from an EMBL/GenBank/DDBJ whole genome shotgun (WGS) entry which is preliminary data.</text>
</comment>
<organism evidence="5 6">
    <name type="scientific">Paenibacillus endophyticus</name>
    <dbReference type="NCBI Taxonomy" id="1294268"/>
    <lineage>
        <taxon>Bacteria</taxon>
        <taxon>Bacillati</taxon>
        <taxon>Bacillota</taxon>
        <taxon>Bacilli</taxon>
        <taxon>Bacillales</taxon>
        <taxon>Paenibacillaceae</taxon>
        <taxon>Paenibacillus</taxon>
    </lineage>
</organism>
<dbReference type="InterPro" id="IPR036866">
    <property type="entry name" value="RibonucZ/Hydroxyglut_hydro"/>
</dbReference>
<dbReference type="PANTHER" id="PTHR42951:SF15">
    <property type="entry name" value="METALLO-BETA-LACTAMASE SUPERFAMILY PROTEIN"/>
    <property type="match status" value="1"/>
</dbReference>
<keyword evidence="5" id="KW-0378">Hydrolase</keyword>
<feature type="domain" description="Metallo-beta-lactamase" evidence="4">
    <location>
        <begin position="33"/>
        <end position="239"/>
    </location>
</feature>
<keyword evidence="6" id="KW-1185">Reference proteome</keyword>
<dbReference type="AlphaFoldDB" id="A0A7W5GBP7"/>
<dbReference type="EMBL" id="JACHXW010000013">
    <property type="protein sequence ID" value="MBB3154031.1"/>
    <property type="molecule type" value="Genomic_DNA"/>
</dbReference>
<comment type="catalytic activity">
    <reaction evidence="3">
        <text>3',5'-cyclic UMP + H2O = UMP + H(+)</text>
        <dbReference type="Rhea" id="RHEA:70575"/>
        <dbReference type="ChEBI" id="CHEBI:15377"/>
        <dbReference type="ChEBI" id="CHEBI:15378"/>
        <dbReference type="ChEBI" id="CHEBI:57865"/>
        <dbReference type="ChEBI" id="CHEBI:184387"/>
    </reaction>
    <physiologicalReaction direction="left-to-right" evidence="3">
        <dbReference type="Rhea" id="RHEA:70576"/>
    </physiologicalReaction>
</comment>
<evidence type="ECO:0000259" key="4">
    <source>
        <dbReference type="SMART" id="SM00849"/>
    </source>
</evidence>
<dbReference type="InterPro" id="IPR001279">
    <property type="entry name" value="Metallo-B-lactamas"/>
</dbReference>
<comment type="function">
    <text evidence="2">Counteracts the endogenous Pycsar antiviral defense system. Phosphodiesterase that enables metal-dependent hydrolysis of host cyclic nucleotide Pycsar defense signals such as cCMP and cUMP.</text>
</comment>
<evidence type="ECO:0000256" key="1">
    <source>
        <dbReference type="ARBA" id="ARBA00034221"/>
    </source>
</evidence>
<reference evidence="5 6" key="1">
    <citation type="submission" date="2020-08" db="EMBL/GenBank/DDBJ databases">
        <title>Genomic Encyclopedia of Type Strains, Phase III (KMG-III): the genomes of soil and plant-associated and newly described type strains.</title>
        <authorList>
            <person name="Whitman W."/>
        </authorList>
    </citation>
    <scope>NUCLEOTIDE SEQUENCE [LARGE SCALE GENOMIC DNA]</scope>
    <source>
        <strain evidence="5 6">CECT 8234</strain>
    </source>
</reference>
<accession>A0A7W5GBP7</accession>
<dbReference type="PANTHER" id="PTHR42951">
    <property type="entry name" value="METALLO-BETA-LACTAMASE DOMAIN-CONTAINING"/>
    <property type="match status" value="1"/>
</dbReference>
<evidence type="ECO:0000256" key="2">
    <source>
        <dbReference type="ARBA" id="ARBA00034301"/>
    </source>
</evidence>
<comment type="catalytic activity">
    <reaction evidence="1">
        <text>3',5'-cyclic CMP + H2O = CMP + H(+)</text>
        <dbReference type="Rhea" id="RHEA:72675"/>
        <dbReference type="ChEBI" id="CHEBI:15377"/>
        <dbReference type="ChEBI" id="CHEBI:15378"/>
        <dbReference type="ChEBI" id="CHEBI:58003"/>
        <dbReference type="ChEBI" id="CHEBI:60377"/>
    </reaction>
    <physiologicalReaction direction="left-to-right" evidence="1">
        <dbReference type="Rhea" id="RHEA:72676"/>
    </physiologicalReaction>
</comment>
<dbReference type="GO" id="GO:0016787">
    <property type="term" value="F:hydrolase activity"/>
    <property type="evidence" value="ECO:0007669"/>
    <property type="project" value="UniProtKB-KW"/>
</dbReference>
<gene>
    <name evidence="5" type="ORF">FHS16_004107</name>
</gene>
<dbReference type="Gene3D" id="3.60.15.10">
    <property type="entry name" value="Ribonuclease Z/Hydroxyacylglutathione hydrolase-like"/>
    <property type="match status" value="1"/>
</dbReference>
<dbReference type="CDD" id="cd07721">
    <property type="entry name" value="yflN-like_MBL-fold"/>
    <property type="match status" value="1"/>
</dbReference>
<dbReference type="Pfam" id="PF00753">
    <property type="entry name" value="Lactamase_B"/>
    <property type="match status" value="1"/>
</dbReference>
<dbReference type="SUPFAM" id="SSF56281">
    <property type="entry name" value="Metallo-hydrolase/oxidoreductase"/>
    <property type="match status" value="1"/>
</dbReference>
<proteinExistence type="predicted"/>